<evidence type="ECO:0000256" key="3">
    <source>
        <dbReference type="ARBA" id="ARBA00023002"/>
    </source>
</evidence>
<name>A0A0X3PM60_SCHSO</name>
<feature type="site" description="Lowers pKa of active site Tyr" evidence="6">
    <location>
        <position position="108"/>
    </location>
</feature>
<protein>
    <submittedName>
        <fullName evidence="8">Alcohol dehydrogenase [NADP(+)]</fullName>
    </submittedName>
</protein>
<evidence type="ECO:0000313" key="8">
    <source>
        <dbReference type="EMBL" id="JAP53015.1"/>
    </source>
</evidence>
<feature type="non-terminal residue" evidence="8">
    <location>
        <position position="1"/>
    </location>
</feature>
<dbReference type="PANTHER" id="PTHR11732">
    <property type="entry name" value="ALDO/KETO REDUCTASE"/>
    <property type="match status" value="1"/>
</dbReference>
<accession>A0A0X3PM60</accession>
<evidence type="ECO:0000256" key="4">
    <source>
        <dbReference type="PIRSR" id="PIRSR000097-1"/>
    </source>
</evidence>
<evidence type="ECO:0000259" key="7">
    <source>
        <dbReference type="Pfam" id="PF00248"/>
    </source>
</evidence>
<dbReference type="Pfam" id="PF00248">
    <property type="entry name" value="Aldo_ket_red"/>
    <property type="match status" value="1"/>
</dbReference>
<dbReference type="PRINTS" id="PR00069">
    <property type="entry name" value="ALDKETRDTASE"/>
</dbReference>
<reference evidence="8" key="1">
    <citation type="submission" date="2016-01" db="EMBL/GenBank/DDBJ databases">
        <title>Reference transcriptome for the parasite Schistocephalus solidus: insights into the molecular evolution of parasitism.</title>
        <authorList>
            <person name="Hebert F.O."/>
            <person name="Grambauer S."/>
            <person name="Barber I."/>
            <person name="Landry C.R."/>
            <person name="Aubin-Horth N."/>
        </authorList>
    </citation>
    <scope>NUCLEOTIDE SEQUENCE</scope>
</reference>
<dbReference type="PIRSF" id="PIRSF000097">
    <property type="entry name" value="AKR"/>
    <property type="match status" value="1"/>
</dbReference>
<organism evidence="8">
    <name type="scientific">Schistocephalus solidus</name>
    <name type="common">Tapeworm</name>
    <dbReference type="NCBI Taxonomy" id="70667"/>
    <lineage>
        <taxon>Eukaryota</taxon>
        <taxon>Metazoa</taxon>
        <taxon>Spiralia</taxon>
        <taxon>Lophotrochozoa</taxon>
        <taxon>Platyhelminthes</taxon>
        <taxon>Cestoda</taxon>
        <taxon>Eucestoda</taxon>
        <taxon>Diphyllobothriidea</taxon>
        <taxon>Diphyllobothriidae</taxon>
        <taxon>Schistocephalus</taxon>
    </lineage>
</organism>
<dbReference type="SUPFAM" id="SSF51430">
    <property type="entry name" value="NAD(P)-linked oxidoreductase"/>
    <property type="match status" value="1"/>
</dbReference>
<sequence length="341" mass="37847">AKRFLSQRGSCYNRCAACRAVASSPLAMPKSAPCVIFNNGLKVPVLGLGTFKADPNEVGAAVSAALDAGYRHIDCAALYDNEEEIGRALTQKFNSGVVKREEVFITTKLWNTAHRVEDVRPACEQSLKKLGLSYVDLYLMHWPVAFGPSKEFFPDDASGKRIFDYTSIEDTWKAMESLVDAGLAKSIGISNFNKSQIERILKICRIKPVMLQIEISVNFLNEKLIQYAKSVGLQVTAYAPFGSPSLMTSVPSPLTEPYVKAIADAHGKTPAQVLIRHAIQRGICAIPKSSNPERIQSNFQVFDFELTDEEMKILNTSGRQSRLFTVPSMKPHPEYPFNDEY</sequence>
<dbReference type="PROSITE" id="PS00063">
    <property type="entry name" value="ALDOKETO_REDUCTASE_3"/>
    <property type="match status" value="1"/>
</dbReference>
<evidence type="ECO:0000256" key="6">
    <source>
        <dbReference type="PIRSR" id="PIRSR000097-3"/>
    </source>
</evidence>
<dbReference type="GO" id="GO:0016491">
    <property type="term" value="F:oxidoreductase activity"/>
    <property type="evidence" value="ECO:0007669"/>
    <property type="project" value="UniProtKB-KW"/>
</dbReference>
<dbReference type="InterPro" id="IPR018170">
    <property type="entry name" value="Aldo/ket_reductase_CS"/>
</dbReference>
<dbReference type="Gene3D" id="3.20.20.100">
    <property type="entry name" value="NADP-dependent oxidoreductase domain"/>
    <property type="match status" value="1"/>
</dbReference>
<feature type="domain" description="NADP-dependent oxidoreductase" evidence="7">
    <location>
        <begin position="47"/>
        <end position="315"/>
    </location>
</feature>
<feature type="binding site" evidence="5">
    <location>
        <position position="141"/>
    </location>
    <ligand>
        <name>substrate</name>
    </ligand>
</feature>
<evidence type="ECO:0000256" key="2">
    <source>
        <dbReference type="ARBA" id="ARBA00022857"/>
    </source>
</evidence>
<dbReference type="FunFam" id="3.20.20.100:FF:000006">
    <property type="entry name" value="Aldo-keto reductase family 1 member A1"/>
    <property type="match status" value="1"/>
</dbReference>
<keyword evidence="3" id="KW-0560">Oxidoreductase</keyword>
<proteinExistence type="inferred from homology"/>
<feature type="active site" description="Proton donor" evidence="4">
    <location>
        <position position="79"/>
    </location>
</feature>
<dbReference type="PROSITE" id="PS00062">
    <property type="entry name" value="ALDOKETO_REDUCTASE_2"/>
    <property type="match status" value="1"/>
</dbReference>
<dbReference type="InterPro" id="IPR036812">
    <property type="entry name" value="NAD(P)_OxRdtase_dom_sf"/>
</dbReference>
<dbReference type="PROSITE" id="PS00798">
    <property type="entry name" value="ALDOKETO_REDUCTASE_1"/>
    <property type="match status" value="1"/>
</dbReference>
<evidence type="ECO:0000256" key="1">
    <source>
        <dbReference type="ARBA" id="ARBA00007905"/>
    </source>
</evidence>
<gene>
    <name evidence="8" type="primary">AK1A1</name>
    <name evidence="8" type="ORF">TR168254</name>
</gene>
<comment type="similarity">
    <text evidence="1">Belongs to the aldo/keto reductase family.</text>
</comment>
<keyword evidence="2" id="KW-0521">NADP</keyword>
<dbReference type="InterPro" id="IPR020471">
    <property type="entry name" value="AKR"/>
</dbReference>
<evidence type="ECO:0000256" key="5">
    <source>
        <dbReference type="PIRSR" id="PIRSR000097-2"/>
    </source>
</evidence>
<dbReference type="EMBL" id="GEEE01010210">
    <property type="protein sequence ID" value="JAP53015.1"/>
    <property type="molecule type" value="Transcribed_RNA"/>
</dbReference>
<dbReference type="InterPro" id="IPR023210">
    <property type="entry name" value="NADP_OxRdtase_dom"/>
</dbReference>
<dbReference type="AlphaFoldDB" id="A0A0X3PM60"/>